<dbReference type="FunFam" id="2.130.10.10:FF:000286">
    <property type="entry name" value="Eukaryotic translation initiation factor 3 subunit B"/>
    <property type="match status" value="1"/>
</dbReference>
<comment type="function">
    <text evidence="7">Component of the eukaryotic translation initiation factor 3 (eIF-3) complex, which is involved in protein synthesis and, together with other initiation factors, stimulates binding of mRNA and methionyl-tRNAi to the 40S ribosome.</text>
</comment>
<dbReference type="GO" id="GO:0016282">
    <property type="term" value="C:eukaryotic 43S preinitiation complex"/>
    <property type="evidence" value="ECO:0007669"/>
    <property type="project" value="UniProtKB-UniRule"/>
</dbReference>
<keyword evidence="3 6" id="KW-0396">Initiation factor</keyword>
<evidence type="ECO:0000256" key="3">
    <source>
        <dbReference type="ARBA" id="ARBA00022540"/>
    </source>
</evidence>
<dbReference type="InterPro" id="IPR034363">
    <property type="entry name" value="eIF3B_RRM"/>
</dbReference>
<dbReference type="InterPro" id="IPR035979">
    <property type="entry name" value="RBD_domain_sf"/>
</dbReference>
<dbReference type="InterPro" id="IPR012677">
    <property type="entry name" value="Nucleotide-bd_a/b_plait_sf"/>
</dbReference>
<dbReference type="GO" id="GO:0003743">
    <property type="term" value="F:translation initiation factor activity"/>
    <property type="evidence" value="ECO:0007669"/>
    <property type="project" value="UniProtKB-UniRule"/>
</dbReference>
<evidence type="ECO:0000256" key="4">
    <source>
        <dbReference type="ARBA" id="ARBA00022884"/>
    </source>
</evidence>
<dbReference type="SUPFAM" id="SSF69322">
    <property type="entry name" value="Tricorn protease domain 2"/>
    <property type="match status" value="1"/>
</dbReference>
<dbReference type="InterPro" id="IPR011400">
    <property type="entry name" value="EIF3B"/>
</dbReference>
<dbReference type="CDD" id="cd12278">
    <property type="entry name" value="RRM_eIF3B"/>
    <property type="match status" value="1"/>
</dbReference>
<dbReference type="SUPFAM" id="SSF54928">
    <property type="entry name" value="RNA-binding domain, RBD"/>
    <property type="match status" value="1"/>
</dbReference>
<comment type="similarity">
    <text evidence="6 7">Belongs to the eIF-3 subunit B family.</text>
</comment>
<evidence type="ECO:0000256" key="5">
    <source>
        <dbReference type="ARBA" id="ARBA00022917"/>
    </source>
</evidence>
<dbReference type="PANTHER" id="PTHR14068:SF0">
    <property type="entry name" value="EUKARYOTIC TRANSLATION INITIATION FACTOR 3 SUBUNIT B"/>
    <property type="match status" value="1"/>
</dbReference>
<comment type="function">
    <text evidence="6">RNA-binding component of the eukaryotic translation initiation factor 3 (eIF-3) complex, which is involved in protein synthesis of a specialized repertoire of mRNAs and, together with other initiation factors, stimulates binding of mRNA and methionyl-tRNAi to the 40S ribosome. The eIF-3 complex specifically targets and initiates translation of a subset of mRNAs involved in cell proliferation.</text>
</comment>
<evidence type="ECO:0000256" key="1">
    <source>
        <dbReference type="ARBA" id="ARBA00004496"/>
    </source>
</evidence>
<dbReference type="InterPro" id="IPR013979">
    <property type="entry name" value="TIF_beta_prop-like"/>
</dbReference>
<dbReference type="Proteomes" id="UP001457282">
    <property type="component" value="Unassembled WGS sequence"/>
</dbReference>
<feature type="coiled-coil region" evidence="8">
    <location>
        <begin position="591"/>
        <end position="678"/>
    </location>
</feature>
<protein>
    <recommendedName>
        <fullName evidence="6 7">Eukaryotic translation initiation factor 3 subunit B</fullName>
        <shortName evidence="6 7">eIF3b</shortName>
    </recommendedName>
    <alternativeName>
        <fullName evidence="6">eIF-3-eta</fullName>
    </alternativeName>
    <alternativeName>
        <fullName evidence="6">eIF3 p110</fullName>
    </alternativeName>
</protein>
<proteinExistence type="inferred from homology"/>
<dbReference type="FunFam" id="3.30.70.330:FF:000235">
    <property type="entry name" value="Eukaryotic translation initiation factor 3 subunit B"/>
    <property type="match status" value="1"/>
</dbReference>
<evidence type="ECO:0000313" key="10">
    <source>
        <dbReference type="EMBL" id="KAK9924080.1"/>
    </source>
</evidence>
<dbReference type="Pfam" id="PF00076">
    <property type="entry name" value="RRM_1"/>
    <property type="match status" value="1"/>
</dbReference>
<dbReference type="EMBL" id="JBEDUW010000006">
    <property type="protein sequence ID" value="KAK9924080.1"/>
    <property type="molecule type" value="Genomic_DNA"/>
</dbReference>
<gene>
    <name evidence="10" type="ORF">M0R45_032468</name>
</gene>
<keyword evidence="4 6" id="KW-0694">RNA-binding</keyword>
<dbReference type="GO" id="GO:0031369">
    <property type="term" value="F:translation initiation factor binding"/>
    <property type="evidence" value="ECO:0007669"/>
    <property type="project" value="InterPro"/>
</dbReference>
<dbReference type="InterPro" id="IPR000504">
    <property type="entry name" value="RRM_dom"/>
</dbReference>
<evidence type="ECO:0000256" key="8">
    <source>
        <dbReference type="SAM" id="Coils"/>
    </source>
</evidence>
<evidence type="ECO:0000259" key="9">
    <source>
        <dbReference type="PROSITE" id="PS50102"/>
    </source>
</evidence>
<comment type="caution">
    <text evidence="10">The sequence shown here is derived from an EMBL/GenBank/DDBJ whole genome shotgun (WGS) entry which is preliminary data.</text>
</comment>
<dbReference type="GO" id="GO:0005852">
    <property type="term" value="C:eukaryotic translation initiation factor 3 complex"/>
    <property type="evidence" value="ECO:0007669"/>
    <property type="project" value="UniProtKB-UniRule"/>
</dbReference>
<dbReference type="PANTHER" id="PTHR14068">
    <property type="entry name" value="EUKARYOTIC TRANSLATION INITIATION FACTOR 3 EIF3 -RELATED"/>
    <property type="match status" value="1"/>
</dbReference>
<dbReference type="GO" id="GO:0033290">
    <property type="term" value="C:eukaryotic 48S preinitiation complex"/>
    <property type="evidence" value="ECO:0007669"/>
    <property type="project" value="UniProtKB-UniRule"/>
</dbReference>
<evidence type="ECO:0000256" key="7">
    <source>
        <dbReference type="PIRNR" id="PIRNR036424"/>
    </source>
</evidence>
<dbReference type="PIRSF" id="PIRSF036424">
    <property type="entry name" value="eIF3b"/>
    <property type="match status" value="1"/>
</dbReference>
<dbReference type="Pfam" id="PF08662">
    <property type="entry name" value="eIF2A"/>
    <property type="match status" value="1"/>
</dbReference>
<dbReference type="AlphaFoldDB" id="A0AAW1WGM0"/>
<sequence length="687" mass="78994">MTDVMALHASTEIPPGEIISSDDEENVLEEDLGFGNIILVDNLPVVSREKFEKLVSLIRGIYGRFGTIKEDWMPHDPNNNKSLGYCFIEYNTPQEAELAKEKTNGEELLPGWTHKFAVNMVDDLAVPGTEVAKEITPEHSVDGFAAGGNLQHWLTDEKVRDQFVICAGSDTEVLWNDAQYLKSELFHKRNLWNEDFVQWSPLGTYLATVHREGAAIWGGASTFNHLMHYAHPQVSMIDFSPGEKYLVTYSRHKSSNSSDANTIHQVEVNIFDVRTGKVRRNGTLNDFALGGPIFKWAGGKDDKYFARMGKNILSVYETETFLLVGKKSIKAENAVDFSWSPTDTILALFAHESGSDNKPARVTLVQIPDKKELRQKNLFGVSDCKMYWQSNGEYLAVQVERHTKTKKSTYTSFELFRMKERDIPIEVLELENKNDKIIAFSWEPKGHRFAVIHGDNTRPDISFYSMRSAHNTSRISKLTTLKGKQANALFWSPSGRFIVLAGLKDFKGQLEFFNVDELETMATTEHYMATDIEWDPSGRYIATAVTSIHHMDSGLNILSFSGKLLYQILKDDVFQFFWRPRPPSILSPEKEEEIAKNLKKYSEKYKEKDKEVPKLLREKARGKRRMLQEEWEQWESRWQRLHEEDKLERLKLRDGEDSDEEKEEFEAQELEIEELLDVIEEVVSFDD</sequence>
<dbReference type="InterPro" id="IPR015943">
    <property type="entry name" value="WD40/YVTN_repeat-like_dom_sf"/>
</dbReference>
<feature type="domain" description="RRM" evidence="9">
    <location>
        <begin position="36"/>
        <end position="123"/>
    </location>
</feature>
<keyword evidence="2 6" id="KW-0963">Cytoplasm</keyword>
<dbReference type="PROSITE" id="PS50102">
    <property type="entry name" value="RRM"/>
    <property type="match status" value="1"/>
</dbReference>
<name>A0AAW1WGM0_RUBAR</name>
<dbReference type="Gene3D" id="2.130.10.10">
    <property type="entry name" value="YVTN repeat-like/Quinoprotein amine dehydrogenase"/>
    <property type="match status" value="2"/>
</dbReference>
<dbReference type="GO" id="GO:0003723">
    <property type="term" value="F:RNA binding"/>
    <property type="evidence" value="ECO:0007669"/>
    <property type="project" value="UniProtKB-UniRule"/>
</dbReference>
<accession>A0AAW1WGM0</accession>
<dbReference type="GO" id="GO:0001732">
    <property type="term" value="P:formation of cytoplasmic translation initiation complex"/>
    <property type="evidence" value="ECO:0007669"/>
    <property type="project" value="UniProtKB-UniRule"/>
</dbReference>
<dbReference type="SMART" id="SM00360">
    <property type="entry name" value="RRM"/>
    <property type="match status" value="1"/>
</dbReference>
<reference evidence="10 11" key="1">
    <citation type="journal article" date="2023" name="G3 (Bethesda)">
        <title>A chromosome-length genome assembly and annotation of blackberry (Rubus argutus, cv. 'Hillquist').</title>
        <authorList>
            <person name="Bruna T."/>
            <person name="Aryal R."/>
            <person name="Dudchenko O."/>
            <person name="Sargent D.J."/>
            <person name="Mead D."/>
            <person name="Buti M."/>
            <person name="Cavallini A."/>
            <person name="Hytonen T."/>
            <person name="Andres J."/>
            <person name="Pham M."/>
            <person name="Weisz D."/>
            <person name="Mascagni F."/>
            <person name="Usai G."/>
            <person name="Natali L."/>
            <person name="Bassil N."/>
            <person name="Fernandez G.E."/>
            <person name="Lomsadze A."/>
            <person name="Armour M."/>
            <person name="Olukolu B."/>
            <person name="Poorten T."/>
            <person name="Britton C."/>
            <person name="Davik J."/>
            <person name="Ashrafi H."/>
            <person name="Aiden E.L."/>
            <person name="Borodovsky M."/>
            <person name="Worthington M."/>
        </authorList>
    </citation>
    <scope>NUCLEOTIDE SEQUENCE [LARGE SCALE GENOMIC DNA]</scope>
    <source>
        <strain evidence="10">PI 553951</strain>
    </source>
</reference>
<dbReference type="Gene3D" id="3.30.70.330">
    <property type="match status" value="1"/>
</dbReference>
<comment type="subunit">
    <text evidence="6 7">Component of the eukaryotic translation initiation factor 3 (eIF-3) complex.</text>
</comment>
<evidence type="ECO:0000313" key="11">
    <source>
        <dbReference type="Proteomes" id="UP001457282"/>
    </source>
</evidence>
<keyword evidence="11" id="KW-1185">Reference proteome</keyword>
<evidence type="ECO:0000256" key="2">
    <source>
        <dbReference type="ARBA" id="ARBA00022490"/>
    </source>
</evidence>
<organism evidence="10 11">
    <name type="scientific">Rubus argutus</name>
    <name type="common">Southern blackberry</name>
    <dbReference type="NCBI Taxonomy" id="59490"/>
    <lineage>
        <taxon>Eukaryota</taxon>
        <taxon>Viridiplantae</taxon>
        <taxon>Streptophyta</taxon>
        <taxon>Embryophyta</taxon>
        <taxon>Tracheophyta</taxon>
        <taxon>Spermatophyta</taxon>
        <taxon>Magnoliopsida</taxon>
        <taxon>eudicotyledons</taxon>
        <taxon>Gunneridae</taxon>
        <taxon>Pentapetalae</taxon>
        <taxon>rosids</taxon>
        <taxon>fabids</taxon>
        <taxon>Rosales</taxon>
        <taxon>Rosaceae</taxon>
        <taxon>Rosoideae</taxon>
        <taxon>Rosoideae incertae sedis</taxon>
        <taxon>Rubus</taxon>
    </lineage>
</organism>
<comment type="subcellular location">
    <subcellularLocation>
        <location evidence="1 6 7">Cytoplasm</location>
    </subcellularLocation>
</comment>
<dbReference type="HAMAP" id="MF_03001">
    <property type="entry name" value="eIF3b"/>
    <property type="match status" value="1"/>
</dbReference>
<keyword evidence="8" id="KW-0175">Coiled coil</keyword>
<keyword evidence="5 6" id="KW-0648">Protein biosynthesis</keyword>
<evidence type="ECO:0000256" key="6">
    <source>
        <dbReference type="HAMAP-Rule" id="MF_03001"/>
    </source>
</evidence>